<evidence type="ECO:0000313" key="6">
    <source>
        <dbReference type="Proteomes" id="UP000199197"/>
    </source>
</evidence>
<dbReference type="Proteomes" id="UP000199197">
    <property type="component" value="Unassembled WGS sequence"/>
</dbReference>
<keyword evidence="1" id="KW-0645">Protease</keyword>
<organism evidence="5 6">
    <name type="scientific">Candidatus Chryseopegocella kryptomonas</name>
    <dbReference type="NCBI Taxonomy" id="1633643"/>
    <lineage>
        <taxon>Bacteria</taxon>
        <taxon>Pseudomonadati</taxon>
        <taxon>Candidatus Kryptoniota</taxon>
        <taxon>Candidatus Chryseopegocella</taxon>
    </lineage>
</organism>
<dbReference type="InterPro" id="IPR002933">
    <property type="entry name" value="Peptidase_M20"/>
</dbReference>
<feature type="domain" description="Peptidase M20 dimerisation" evidence="4">
    <location>
        <begin position="200"/>
        <end position="360"/>
    </location>
</feature>
<evidence type="ECO:0000259" key="4">
    <source>
        <dbReference type="Pfam" id="PF07687"/>
    </source>
</evidence>
<dbReference type="Pfam" id="PF01546">
    <property type="entry name" value="Peptidase_M20"/>
    <property type="match status" value="1"/>
</dbReference>
<evidence type="ECO:0000256" key="3">
    <source>
        <dbReference type="ARBA" id="ARBA00022801"/>
    </source>
</evidence>
<dbReference type="OrthoDB" id="9761532at2"/>
<evidence type="ECO:0000256" key="1">
    <source>
        <dbReference type="ARBA" id="ARBA00022670"/>
    </source>
</evidence>
<accession>A0A0P1MVE0</accession>
<dbReference type="InterPro" id="IPR011650">
    <property type="entry name" value="Peptidase_M20_dimer"/>
</dbReference>
<dbReference type="Gene3D" id="3.30.70.360">
    <property type="match status" value="1"/>
</dbReference>
<keyword evidence="3" id="KW-0378">Hydrolase</keyword>
<dbReference type="AlphaFoldDB" id="A0A0P1MVE0"/>
<evidence type="ECO:0000256" key="2">
    <source>
        <dbReference type="ARBA" id="ARBA00022723"/>
    </source>
</evidence>
<protein>
    <submittedName>
        <fullName evidence="5">Acetylornithine deacetylase/Succinyl-diaminopimelate desuccinylase</fullName>
    </submittedName>
</protein>
<gene>
    <name evidence="5" type="ORF">JGI23_00706</name>
</gene>
<keyword evidence="2" id="KW-0479">Metal-binding</keyword>
<reference evidence="6" key="1">
    <citation type="submission" date="2015-11" db="EMBL/GenBank/DDBJ databases">
        <authorList>
            <person name="Varghese N."/>
        </authorList>
    </citation>
    <scope>NUCLEOTIDE SEQUENCE [LARGE SCALE GENOMIC DNA]</scope>
    <source>
        <strain evidence="6">JGI-23</strain>
    </source>
</reference>
<dbReference type="RefSeq" id="WP_092348605.1">
    <property type="nucleotide sequence ID" value="NZ_CZVW01000006.1"/>
</dbReference>
<dbReference type="PANTHER" id="PTHR43270:SF8">
    <property type="entry name" value="DI- AND TRIPEPTIDASE DUG2-RELATED"/>
    <property type="match status" value="1"/>
</dbReference>
<proteinExistence type="predicted"/>
<name>A0A0P1MVE0_9BACT</name>
<dbReference type="Pfam" id="PF07687">
    <property type="entry name" value="M20_dimer"/>
    <property type="match status" value="1"/>
</dbReference>
<dbReference type="EMBL" id="CZVW01000006">
    <property type="protein sequence ID" value="CUS99662.1"/>
    <property type="molecule type" value="Genomic_DNA"/>
</dbReference>
<dbReference type="PANTHER" id="PTHR43270">
    <property type="entry name" value="BETA-ALA-HIS DIPEPTIDASE"/>
    <property type="match status" value="1"/>
</dbReference>
<sequence length="461" mass="51596">MAGQLPNWENIVEKLNSYVDDVRKEFEQMLGEIVEVPTISMDPSYKGEIEKGADLAVEFLKKFGFEAKKCQTPGNPVVLGSYITDPKNPTVAIYNHLDVQPAGGPEWVREPFKFTIEDGKYYGRGTTDDKGPALTALFAARFAVENGIPINIKFIWEFEEENGSPNFEYFIKNYKSDLKVNSVLVSDTLWISPQKPSIPYGLRGLQGARLVLETGTKDVHSGTTGGAARNPIGELCQLISQLYDAKTGKVKIPGFYKDVKKLTDAELKNFLASGFDVKRWIQVYGFKSIRTKNKAEILRRIWAEPTFEVHGIVGGYTGPGIKTIVPPRAEAKISMRLVPDQKPDKVFKLLKDYVKKLNPDVQVIKENSLEPYYGEFTGPYAEAAVKALEFGFGLKPAFIREGGSIGAVVTMKKHLKVPIVFIGLSLPEHGYHEPNENFDWRQASGGMKTFVKYFYDISQIK</sequence>
<evidence type="ECO:0000313" key="5">
    <source>
        <dbReference type="EMBL" id="CUS99662.1"/>
    </source>
</evidence>
<dbReference type="InterPro" id="IPR051458">
    <property type="entry name" value="Cyt/Met_Dipeptidase"/>
</dbReference>
<dbReference type="SUPFAM" id="SSF53187">
    <property type="entry name" value="Zn-dependent exopeptidases"/>
    <property type="match status" value="1"/>
</dbReference>
<keyword evidence="6" id="KW-1185">Reference proteome</keyword>
<dbReference type="GO" id="GO:0046872">
    <property type="term" value="F:metal ion binding"/>
    <property type="evidence" value="ECO:0007669"/>
    <property type="project" value="UniProtKB-KW"/>
</dbReference>
<dbReference type="GO" id="GO:0008233">
    <property type="term" value="F:peptidase activity"/>
    <property type="evidence" value="ECO:0007669"/>
    <property type="project" value="UniProtKB-KW"/>
</dbReference>
<dbReference type="GO" id="GO:0006508">
    <property type="term" value="P:proteolysis"/>
    <property type="evidence" value="ECO:0007669"/>
    <property type="project" value="UniProtKB-KW"/>
</dbReference>
<dbReference type="Gene3D" id="3.40.630.10">
    <property type="entry name" value="Zn peptidases"/>
    <property type="match status" value="1"/>
</dbReference>